<dbReference type="Pfam" id="PF13432">
    <property type="entry name" value="TPR_16"/>
    <property type="match status" value="3"/>
</dbReference>
<evidence type="ECO:0000313" key="2">
    <source>
        <dbReference type="EMBL" id="KUO96841.1"/>
    </source>
</evidence>
<dbReference type="AlphaFoldDB" id="A0A124IWB1"/>
<dbReference type="EMBL" id="LPVJ01000009">
    <property type="protein sequence ID" value="KUO96841.1"/>
    <property type="molecule type" value="Genomic_DNA"/>
</dbReference>
<dbReference type="PROSITE" id="PS50005">
    <property type="entry name" value="TPR"/>
    <property type="match status" value="1"/>
</dbReference>
<keyword evidence="3" id="KW-1185">Reference proteome</keyword>
<accession>A0A124IWB1</accession>
<dbReference type="InterPro" id="IPR011990">
    <property type="entry name" value="TPR-like_helical_dom_sf"/>
</dbReference>
<organism evidence="2 3">
    <name type="scientific">Ferroacidibacillus organovorans</name>
    <dbReference type="NCBI Taxonomy" id="1765683"/>
    <lineage>
        <taxon>Bacteria</taxon>
        <taxon>Bacillati</taxon>
        <taxon>Bacillota</taxon>
        <taxon>Bacilli</taxon>
        <taxon>Bacillales</taxon>
        <taxon>Alicyclobacillaceae</taxon>
        <taxon>Ferroacidibacillus</taxon>
    </lineage>
</organism>
<evidence type="ECO:0000256" key="1">
    <source>
        <dbReference type="PROSITE-ProRule" id="PRU00339"/>
    </source>
</evidence>
<dbReference type="RefSeq" id="WP_067712803.1">
    <property type="nucleotide sequence ID" value="NZ_LPVJ01000009.1"/>
</dbReference>
<proteinExistence type="predicted"/>
<dbReference type="OrthoDB" id="2370959at2"/>
<sequence>MMFEEDCRRFKEEITRISQAMKEADDTKRAALCRTLRAYQTFERHMLAWWVARDEEIEALLRDKETEATPVAASEQNVGDPEEEHVFELAKDMGSALTSEDGLKLFRRGMGYFELLMFEDSRRVFEQVLESDPLLNVARLFLIYSCIAQNDVPNAEAHLAHFKSTVSDPLLIAAAKDAQAELYVRARRIPEAIRELTDVVVARPKACDTWVNLAVCHAHAKQWGEALHCARNAVSIDEADGLAWRIIGNSCVGLGRLNDARNALIHARSLGRKEPQLDIEIGFLSLRLRRLQEAQAHFSKARHFAPTWPDAMIGLSKIDLLRNQPDAACARLKALLTVQRDHAQATLHLGFAYMAKKDWSQALRVFQSVRPDAEINVLHATGMARAFTEKGDFAAALKQLSHALLRAAANERADLMYELGRVHLKRGDTQQGLRNLRVALSLRPSLRAAHALLKAHTLPSGHMITP</sequence>
<name>A0A124IWB1_9BACL</name>
<dbReference type="PANTHER" id="PTHR12558:SF13">
    <property type="entry name" value="CELL DIVISION CYCLE PROTEIN 27 HOMOLOG"/>
    <property type="match status" value="1"/>
</dbReference>
<dbReference type="Gene3D" id="1.25.40.10">
    <property type="entry name" value="Tetratricopeptide repeat domain"/>
    <property type="match status" value="2"/>
</dbReference>
<dbReference type="SMART" id="SM00028">
    <property type="entry name" value="TPR"/>
    <property type="match status" value="7"/>
</dbReference>
<reference evidence="2 3" key="1">
    <citation type="submission" date="2015-12" db="EMBL/GenBank/DDBJ databases">
        <title>Draft genome sequence of Acidibacillus ferrooxidans ITV001, isolated from a chalcopyrite acid mine drainage site in Brazil.</title>
        <authorList>
            <person name="Dall'Agnol H."/>
            <person name="Nancucheo I."/>
            <person name="Johnson B."/>
            <person name="Oliveira R."/>
            <person name="Leite L."/>
            <person name="Pylro V."/>
            <person name="Nunes G.L."/>
            <person name="Tzotzos G."/>
            <person name="Fernandes G.R."/>
            <person name="Dutra J."/>
            <person name="Orellana S.C."/>
            <person name="Oliveira G."/>
        </authorList>
    </citation>
    <scope>NUCLEOTIDE SEQUENCE [LARGE SCALE GENOMIC DNA]</scope>
    <source>
        <strain evidence="3">ITV01</strain>
    </source>
</reference>
<feature type="repeat" description="TPR" evidence="1">
    <location>
        <begin position="413"/>
        <end position="446"/>
    </location>
</feature>
<comment type="caution">
    <text evidence="2">The sequence shown here is derived from an EMBL/GenBank/DDBJ whole genome shotgun (WGS) entry which is preliminary data.</text>
</comment>
<evidence type="ECO:0000313" key="3">
    <source>
        <dbReference type="Proteomes" id="UP000053557"/>
    </source>
</evidence>
<gene>
    <name evidence="2" type="ORF">ATW55_08515</name>
</gene>
<dbReference type="Proteomes" id="UP000053557">
    <property type="component" value="Unassembled WGS sequence"/>
</dbReference>
<keyword evidence="1" id="KW-0802">TPR repeat</keyword>
<dbReference type="PANTHER" id="PTHR12558">
    <property type="entry name" value="CELL DIVISION CYCLE 16,23,27"/>
    <property type="match status" value="1"/>
</dbReference>
<protein>
    <submittedName>
        <fullName evidence="2">Uncharacterized protein</fullName>
    </submittedName>
</protein>
<dbReference type="InterPro" id="IPR019734">
    <property type="entry name" value="TPR_rpt"/>
</dbReference>
<dbReference type="SUPFAM" id="SSF48452">
    <property type="entry name" value="TPR-like"/>
    <property type="match status" value="2"/>
</dbReference>